<reference evidence="1 2" key="1">
    <citation type="submission" date="2019-06" db="EMBL/GenBank/DDBJ databases">
        <title>A chromosomal-level reference genome of Carpinus fangiana (Coryloideae, Betulaceae).</title>
        <authorList>
            <person name="Yang X."/>
            <person name="Wang Z."/>
            <person name="Zhang L."/>
            <person name="Hao G."/>
            <person name="Liu J."/>
            <person name="Yang Y."/>
        </authorList>
    </citation>
    <scope>NUCLEOTIDE SEQUENCE [LARGE SCALE GENOMIC DNA]</scope>
    <source>
        <strain evidence="1">Cfa_2016G</strain>
        <tissue evidence="1">Leaf</tissue>
    </source>
</reference>
<sequence length="85" mass="9076">MTSKALLFDAASSAINGDVKVPIEEGSSSAALPPPKTTPCWYPLSWRSGFPRAFDQSELEVITGSFADGNVVVKVEGMKIYQGIL</sequence>
<dbReference type="OrthoDB" id="1917297at2759"/>
<keyword evidence="2" id="KW-1185">Reference proteome</keyword>
<evidence type="ECO:0000313" key="1">
    <source>
        <dbReference type="EMBL" id="KAE8037811.1"/>
    </source>
</evidence>
<dbReference type="Proteomes" id="UP000327013">
    <property type="component" value="Chromosome 4"/>
</dbReference>
<protein>
    <submittedName>
        <fullName evidence="1">Uncharacterized protein</fullName>
    </submittedName>
</protein>
<dbReference type="EMBL" id="CM017324">
    <property type="protein sequence ID" value="KAE8037811.1"/>
    <property type="molecule type" value="Genomic_DNA"/>
</dbReference>
<name>A0A660KQ08_9ROSI</name>
<evidence type="ECO:0000313" key="2">
    <source>
        <dbReference type="Proteomes" id="UP000327013"/>
    </source>
</evidence>
<organism evidence="1 2">
    <name type="scientific">Carpinus fangiana</name>
    <dbReference type="NCBI Taxonomy" id="176857"/>
    <lineage>
        <taxon>Eukaryota</taxon>
        <taxon>Viridiplantae</taxon>
        <taxon>Streptophyta</taxon>
        <taxon>Embryophyta</taxon>
        <taxon>Tracheophyta</taxon>
        <taxon>Spermatophyta</taxon>
        <taxon>Magnoliopsida</taxon>
        <taxon>eudicotyledons</taxon>
        <taxon>Gunneridae</taxon>
        <taxon>Pentapetalae</taxon>
        <taxon>rosids</taxon>
        <taxon>fabids</taxon>
        <taxon>Fagales</taxon>
        <taxon>Betulaceae</taxon>
        <taxon>Carpinus</taxon>
    </lineage>
</organism>
<gene>
    <name evidence="1" type="ORF">FH972_010367</name>
</gene>
<proteinExistence type="predicted"/>
<dbReference type="AlphaFoldDB" id="A0A660KQ08"/>
<accession>A0A660KQ08</accession>